<evidence type="ECO:0000256" key="1">
    <source>
        <dbReference type="SAM" id="Phobius"/>
    </source>
</evidence>
<dbReference type="HOGENOM" id="CLU_3067839_0_0_6"/>
<gene>
    <name evidence="2" type="ordered locus">YPA_1265</name>
</gene>
<proteinExistence type="predicted"/>
<feature type="transmembrane region" description="Helical" evidence="1">
    <location>
        <begin position="31"/>
        <end position="51"/>
    </location>
</feature>
<evidence type="ECO:0000313" key="2">
    <source>
        <dbReference type="EMBL" id="ABG13232.1"/>
    </source>
</evidence>
<keyword evidence="1" id="KW-0812">Transmembrane</keyword>
<protein>
    <submittedName>
        <fullName evidence="2">Uncharacterized protein</fullName>
    </submittedName>
</protein>
<reference evidence="2 3" key="1">
    <citation type="journal article" date="2006" name="J. Bacteriol.">
        <title>Complete genome sequence of Yersinia pestis strains Antiqua and Nepal516: evidence of gene reduction in an emerging pathogen.</title>
        <authorList>
            <person name="Chain P.S."/>
            <person name="Hu P."/>
            <person name="Malfatti S.A."/>
            <person name="Radnedge L."/>
            <person name="Larimer F."/>
            <person name="Vergez L.M."/>
            <person name="Worsham P."/>
            <person name="Chu M.C."/>
            <person name="Andersen G.L."/>
        </authorList>
    </citation>
    <scope>NUCLEOTIDE SEQUENCE [LARGE SCALE GENOMIC DNA]</scope>
    <source>
        <strain evidence="2 3">Antiqua</strain>
    </source>
</reference>
<name>A0A0E1NVB5_YERPA</name>
<dbReference type="Proteomes" id="UP000001971">
    <property type="component" value="Chromosome"/>
</dbReference>
<accession>A0A0E1NVB5</accession>
<dbReference type="PATRIC" id="fig|360102.15.peg.4363"/>
<sequence length="53" mass="6065">MLSIWHSVDDTLSVQLVLSGMVSNWFEPSVVALKIFYFLISMASIPLYLNFQL</sequence>
<dbReference type="AlphaFoldDB" id="A0A0E1NVB5"/>
<organism evidence="2 3">
    <name type="scientific">Yersinia pestis bv. Antiqua (strain Antiqua)</name>
    <dbReference type="NCBI Taxonomy" id="360102"/>
    <lineage>
        <taxon>Bacteria</taxon>
        <taxon>Pseudomonadati</taxon>
        <taxon>Pseudomonadota</taxon>
        <taxon>Gammaproteobacteria</taxon>
        <taxon>Enterobacterales</taxon>
        <taxon>Yersiniaceae</taxon>
        <taxon>Yersinia</taxon>
    </lineage>
</organism>
<keyword evidence="1" id="KW-1133">Transmembrane helix</keyword>
<dbReference type="EMBL" id="CP000308">
    <property type="protein sequence ID" value="ABG13232.1"/>
    <property type="molecule type" value="Genomic_DNA"/>
</dbReference>
<dbReference type="KEGG" id="ypa:YPA_1265"/>
<keyword evidence="1" id="KW-0472">Membrane</keyword>
<evidence type="ECO:0000313" key="3">
    <source>
        <dbReference type="Proteomes" id="UP000001971"/>
    </source>
</evidence>